<sequence length="292" mass="31735">MKRGGTWGFASSTGQDFTHSSIVDAHFRACLPAYRTLLGQAGITAGQHVLDAGCGSGSFLPWLAALVGPQGSVSAIDLAAEHVELARRQVPLWNPPCPVEVEVGDIVSLPFPDASVDAVWCANTVQYLDDAALRTALGEMRRVLRPGGRVAVKDLDPALITVRPGDRFLFTDFFRQEARSPGYARQLLRSADLFRWLDEAGFVQVRQRTVLIEHFAPLSPEAKEFYGASSAKLAEQALRQGMPGHWSRFTDPDDPDNPLNHPHGYISEGNVLAVARKPSTGRIPPKGTTSAR</sequence>
<dbReference type="PANTHER" id="PTHR43591">
    <property type="entry name" value="METHYLTRANSFERASE"/>
    <property type="match status" value="1"/>
</dbReference>
<dbReference type="Proteomes" id="UP001597063">
    <property type="component" value="Unassembled WGS sequence"/>
</dbReference>
<keyword evidence="3" id="KW-1185">Reference proteome</keyword>
<evidence type="ECO:0000259" key="1">
    <source>
        <dbReference type="Pfam" id="PF13649"/>
    </source>
</evidence>
<evidence type="ECO:0000313" key="3">
    <source>
        <dbReference type="Proteomes" id="UP001597063"/>
    </source>
</evidence>
<dbReference type="GO" id="GO:0008168">
    <property type="term" value="F:methyltransferase activity"/>
    <property type="evidence" value="ECO:0007669"/>
    <property type="project" value="UniProtKB-KW"/>
</dbReference>
<dbReference type="Pfam" id="PF13649">
    <property type="entry name" value="Methyltransf_25"/>
    <property type="match status" value="1"/>
</dbReference>
<proteinExistence type="predicted"/>
<evidence type="ECO:0000313" key="2">
    <source>
        <dbReference type="EMBL" id="MFD0688733.1"/>
    </source>
</evidence>
<comment type="caution">
    <text evidence="2">The sequence shown here is derived from an EMBL/GenBank/DDBJ whole genome shotgun (WGS) entry which is preliminary data.</text>
</comment>
<dbReference type="InterPro" id="IPR041698">
    <property type="entry name" value="Methyltransf_25"/>
</dbReference>
<dbReference type="Gene3D" id="3.40.50.150">
    <property type="entry name" value="Vaccinia Virus protein VP39"/>
    <property type="match status" value="1"/>
</dbReference>
<feature type="domain" description="Methyltransferase" evidence="1">
    <location>
        <begin position="49"/>
        <end position="148"/>
    </location>
</feature>
<dbReference type="CDD" id="cd02440">
    <property type="entry name" value="AdoMet_MTases"/>
    <property type="match status" value="1"/>
</dbReference>
<dbReference type="InterPro" id="IPR029063">
    <property type="entry name" value="SAM-dependent_MTases_sf"/>
</dbReference>
<dbReference type="RefSeq" id="WP_131762863.1">
    <property type="nucleotide sequence ID" value="NZ_CAACUY010000266.1"/>
</dbReference>
<protein>
    <submittedName>
        <fullName evidence="2">Class I SAM-dependent methyltransferase</fullName>
        <ecNumber evidence="2">2.1.1.-</ecNumber>
    </submittedName>
</protein>
<keyword evidence="2" id="KW-0489">Methyltransferase</keyword>
<accession>A0ABW2XTC1</accession>
<reference evidence="3" key="1">
    <citation type="journal article" date="2019" name="Int. J. Syst. Evol. Microbiol.">
        <title>The Global Catalogue of Microorganisms (GCM) 10K type strain sequencing project: providing services to taxonomists for standard genome sequencing and annotation.</title>
        <authorList>
            <consortium name="The Broad Institute Genomics Platform"/>
            <consortium name="The Broad Institute Genome Sequencing Center for Infectious Disease"/>
            <person name="Wu L."/>
            <person name="Ma J."/>
        </authorList>
    </citation>
    <scope>NUCLEOTIDE SEQUENCE [LARGE SCALE GENOMIC DNA]</scope>
    <source>
        <strain evidence="3">JCM 9371</strain>
    </source>
</reference>
<dbReference type="PANTHER" id="PTHR43591:SF24">
    <property type="entry name" value="2-METHOXY-6-POLYPRENYL-1,4-BENZOQUINOL METHYLASE, MITOCHONDRIAL"/>
    <property type="match status" value="1"/>
</dbReference>
<gene>
    <name evidence="2" type="ORF">ACFQZM_29860</name>
</gene>
<name>A0ABW2XTC1_9ACTN</name>
<dbReference type="SUPFAM" id="SSF53335">
    <property type="entry name" value="S-adenosyl-L-methionine-dependent methyltransferases"/>
    <property type="match status" value="1"/>
</dbReference>
<dbReference type="EMBL" id="JBHTGP010000015">
    <property type="protein sequence ID" value="MFD0688733.1"/>
    <property type="molecule type" value="Genomic_DNA"/>
</dbReference>
<keyword evidence="2" id="KW-0808">Transferase</keyword>
<organism evidence="2 3">
    <name type="scientific">Actinomadura fibrosa</name>
    <dbReference type="NCBI Taxonomy" id="111802"/>
    <lineage>
        <taxon>Bacteria</taxon>
        <taxon>Bacillati</taxon>
        <taxon>Actinomycetota</taxon>
        <taxon>Actinomycetes</taxon>
        <taxon>Streptosporangiales</taxon>
        <taxon>Thermomonosporaceae</taxon>
        <taxon>Actinomadura</taxon>
    </lineage>
</organism>
<dbReference type="EC" id="2.1.1.-" evidence="2"/>
<dbReference type="GO" id="GO:0032259">
    <property type="term" value="P:methylation"/>
    <property type="evidence" value="ECO:0007669"/>
    <property type="project" value="UniProtKB-KW"/>
</dbReference>